<dbReference type="GO" id="GO:0006897">
    <property type="term" value="P:endocytosis"/>
    <property type="evidence" value="ECO:0007669"/>
    <property type="project" value="TreeGrafter"/>
</dbReference>
<dbReference type="GO" id="GO:0016020">
    <property type="term" value="C:membrane"/>
    <property type="evidence" value="ECO:0007669"/>
    <property type="project" value="TreeGrafter"/>
</dbReference>
<dbReference type="InterPro" id="IPR027417">
    <property type="entry name" value="P-loop_NTPase"/>
</dbReference>
<evidence type="ECO:0000256" key="2">
    <source>
        <dbReference type="ARBA" id="ARBA00023134"/>
    </source>
</evidence>
<gene>
    <name evidence="5" type="ORF">ACJ73_06779</name>
</gene>
<protein>
    <recommendedName>
        <fullName evidence="7">GED domain-containing protein</fullName>
    </recommendedName>
</protein>
<evidence type="ECO:0000256" key="1">
    <source>
        <dbReference type="ARBA" id="ARBA00022741"/>
    </source>
</evidence>
<dbReference type="InterPro" id="IPR020850">
    <property type="entry name" value="GED_dom"/>
</dbReference>
<dbReference type="GO" id="GO:0008017">
    <property type="term" value="F:microtubule binding"/>
    <property type="evidence" value="ECO:0007669"/>
    <property type="project" value="TreeGrafter"/>
</dbReference>
<evidence type="ECO:0000313" key="5">
    <source>
        <dbReference type="EMBL" id="OJD21879.1"/>
    </source>
</evidence>
<evidence type="ECO:0000313" key="6">
    <source>
        <dbReference type="Proteomes" id="UP000242791"/>
    </source>
</evidence>
<dbReference type="InterPro" id="IPR030381">
    <property type="entry name" value="G_DYNAMIN_dom"/>
</dbReference>
<dbReference type="GO" id="GO:0005525">
    <property type="term" value="F:GTP binding"/>
    <property type="evidence" value="ECO:0007669"/>
    <property type="project" value="InterPro"/>
</dbReference>
<organism evidence="5 6">
    <name type="scientific">Blastomyces percursus</name>
    <dbReference type="NCBI Taxonomy" id="1658174"/>
    <lineage>
        <taxon>Eukaryota</taxon>
        <taxon>Fungi</taxon>
        <taxon>Dikarya</taxon>
        <taxon>Ascomycota</taxon>
        <taxon>Pezizomycotina</taxon>
        <taxon>Eurotiomycetes</taxon>
        <taxon>Eurotiomycetidae</taxon>
        <taxon>Onygenales</taxon>
        <taxon>Ajellomycetaceae</taxon>
        <taxon>Blastomyces</taxon>
    </lineage>
</organism>
<dbReference type="PANTHER" id="PTHR11566:SF21">
    <property type="entry name" value="DYNAMIN RELATED PROTEIN 1, ISOFORM A"/>
    <property type="match status" value="1"/>
</dbReference>
<keyword evidence="2" id="KW-0342">GTP-binding</keyword>
<dbReference type="PROSITE" id="PS51718">
    <property type="entry name" value="G_DYNAMIN_2"/>
    <property type="match status" value="1"/>
</dbReference>
<dbReference type="InterPro" id="IPR045063">
    <property type="entry name" value="Dynamin_N"/>
</dbReference>
<dbReference type="GO" id="GO:0000266">
    <property type="term" value="P:mitochondrial fission"/>
    <property type="evidence" value="ECO:0007669"/>
    <property type="project" value="TreeGrafter"/>
</dbReference>
<dbReference type="InterPro" id="IPR022812">
    <property type="entry name" value="Dynamin"/>
</dbReference>
<dbReference type="Gene3D" id="1.20.120.1240">
    <property type="entry name" value="Dynamin, middle domain"/>
    <property type="match status" value="1"/>
</dbReference>
<dbReference type="Pfam" id="PF01031">
    <property type="entry name" value="Dynamin_M"/>
    <property type="match status" value="1"/>
</dbReference>
<dbReference type="GO" id="GO:0048312">
    <property type="term" value="P:intracellular distribution of mitochondria"/>
    <property type="evidence" value="ECO:0007669"/>
    <property type="project" value="TreeGrafter"/>
</dbReference>
<evidence type="ECO:0008006" key="7">
    <source>
        <dbReference type="Google" id="ProtNLM"/>
    </source>
</evidence>
<comment type="caution">
    <text evidence="5">The sequence shown here is derived from an EMBL/GenBank/DDBJ whole genome shotgun (WGS) entry which is preliminary data.</text>
</comment>
<dbReference type="GO" id="GO:0005739">
    <property type="term" value="C:mitochondrion"/>
    <property type="evidence" value="ECO:0007669"/>
    <property type="project" value="TreeGrafter"/>
</dbReference>
<dbReference type="FunFam" id="3.40.50.300:FF:001425">
    <property type="entry name" value="Dynamin GTPase, putative"/>
    <property type="match status" value="1"/>
</dbReference>
<keyword evidence="6" id="KW-1185">Reference proteome</keyword>
<dbReference type="InterPro" id="IPR000375">
    <property type="entry name" value="Dynamin_stalk"/>
</dbReference>
<dbReference type="GO" id="GO:0005874">
    <property type="term" value="C:microtubule"/>
    <property type="evidence" value="ECO:0007669"/>
    <property type="project" value="TreeGrafter"/>
</dbReference>
<dbReference type="EMBL" id="LGTZ01001249">
    <property type="protein sequence ID" value="OJD21879.1"/>
    <property type="molecule type" value="Genomic_DNA"/>
</dbReference>
<sequence length="694" mass="78234">MTKKTGIAGLTLSGINGLDNEKRIRILGIIDKLRELGVSENVSLPQLVVVGDQSSGKSSLLEGLTGLSFPIASDLCTRFATQIVLRRAPAEEAIARVTIIPGPNGHGNEQMKEHPLSFERILAADEFDAQAFGSVFDEAAQHMGVPGSNTKKLEGLDKRFSDDILKIELSGPEHRHLSVVDVPGLFHNPTKYQTEEDRAIIHNLIESYITDKRTIILAVMDAKNNLANQEVFSMARAADPEGSRTVGIITKCDTVQVGDEEGVLRIAKNEVEKLKHGWFSVKNRSTKEIKEGITIEERHRREQAFFSSEAPWTQLSKERVGIGKVKSFLGQLLYDHIRQEFPAMVKEIEELALQTQNELELLGPSRQTPSDQRRFLMRIATKYQQAVSDALNGNYGLEIGGESALKLRMQVRDLNEKFAEELTRRGHTMVFRTVNNEIDNEYARKGDKENIYDWIRGLYRESRGAELPGTVNPSVLENMFRQQSTQWKHIATGYLRSITEIIGAFNREIFERMISDGELREKLKSRLHHFENLAFKRADEQLEKILSDERTGILQTVNHYFADTLSAIRQERVLARIKPMADYSGFNVNELMRCVHLSNEDQAVNDIHDILKAYYKVAVKRFADNVVLQVTERHLLGIHGPVRALSPDFIGDLPQCELEDVAAENFATSSARVELRTRCERLQGALEVAKQAGI</sequence>
<dbReference type="VEuPathDB" id="FungiDB:ACJ73_06779"/>
<feature type="domain" description="Dynamin-type G" evidence="4">
    <location>
        <begin position="41"/>
        <end position="342"/>
    </location>
</feature>
<evidence type="ECO:0000259" key="4">
    <source>
        <dbReference type="PROSITE" id="PS51718"/>
    </source>
</evidence>
<dbReference type="InterPro" id="IPR001401">
    <property type="entry name" value="Dynamin_GTPase"/>
</dbReference>
<accession>A0A1J9R072</accession>
<dbReference type="CDD" id="cd08771">
    <property type="entry name" value="DLP_1"/>
    <property type="match status" value="1"/>
</dbReference>
<dbReference type="OrthoDB" id="415706at2759"/>
<feature type="domain" description="GED" evidence="3">
    <location>
        <begin position="604"/>
        <end position="694"/>
    </location>
</feature>
<dbReference type="PROSITE" id="PS51388">
    <property type="entry name" value="GED"/>
    <property type="match status" value="1"/>
</dbReference>
<dbReference type="SUPFAM" id="SSF52540">
    <property type="entry name" value="P-loop containing nucleoside triphosphate hydrolases"/>
    <property type="match status" value="1"/>
</dbReference>
<dbReference type="Pfam" id="PF00350">
    <property type="entry name" value="Dynamin_N"/>
    <property type="match status" value="1"/>
</dbReference>
<proteinExistence type="predicted"/>
<dbReference type="SMART" id="SM00053">
    <property type="entry name" value="DYNc"/>
    <property type="match status" value="1"/>
</dbReference>
<dbReference type="AlphaFoldDB" id="A0A1J9R072"/>
<dbReference type="PRINTS" id="PR00195">
    <property type="entry name" value="DYNAMIN"/>
</dbReference>
<keyword evidence="1" id="KW-0547">Nucleotide-binding</keyword>
<dbReference type="Proteomes" id="UP000242791">
    <property type="component" value="Unassembled WGS sequence"/>
</dbReference>
<dbReference type="GO" id="GO:0016559">
    <property type="term" value="P:peroxisome fission"/>
    <property type="evidence" value="ECO:0007669"/>
    <property type="project" value="TreeGrafter"/>
</dbReference>
<name>A0A1J9R072_9EURO</name>
<dbReference type="Gene3D" id="3.40.50.300">
    <property type="entry name" value="P-loop containing nucleotide triphosphate hydrolases"/>
    <property type="match status" value="1"/>
</dbReference>
<dbReference type="STRING" id="1658174.A0A1J9R072"/>
<dbReference type="PANTHER" id="PTHR11566">
    <property type="entry name" value="DYNAMIN"/>
    <property type="match status" value="1"/>
</dbReference>
<dbReference type="GO" id="GO:0003924">
    <property type="term" value="F:GTPase activity"/>
    <property type="evidence" value="ECO:0007669"/>
    <property type="project" value="InterPro"/>
</dbReference>
<evidence type="ECO:0000259" key="3">
    <source>
        <dbReference type="PROSITE" id="PS51388"/>
    </source>
</evidence>
<reference evidence="5 6" key="1">
    <citation type="submission" date="2015-08" db="EMBL/GenBank/DDBJ databases">
        <title>Emmonsia species relationships and genome sequence.</title>
        <authorList>
            <person name="Cuomo C.A."/>
            <person name="Schwartz I.S."/>
            <person name="Kenyon C."/>
            <person name="De Hoog G.S."/>
            <person name="Govender N.P."/>
            <person name="Botha A."/>
            <person name="Moreno L."/>
            <person name="De Vries M."/>
            <person name="Munoz J.F."/>
            <person name="Stielow J.B."/>
        </authorList>
    </citation>
    <scope>NUCLEOTIDE SEQUENCE [LARGE SCALE GENOMIC DNA]</scope>
    <source>
        <strain evidence="5 6">EI222</strain>
    </source>
</reference>